<protein>
    <submittedName>
        <fullName evidence="2">Uncharacterized protein</fullName>
    </submittedName>
</protein>
<feature type="region of interest" description="Disordered" evidence="1">
    <location>
        <begin position="28"/>
        <end position="83"/>
    </location>
</feature>
<evidence type="ECO:0000256" key="1">
    <source>
        <dbReference type="SAM" id="MobiDB-lite"/>
    </source>
</evidence>
<evidence type="ECO:0000313" key="2">
    <source>
        <dbReference type="EMBL" id="MPM16167.1"/>
    </source>
</evidence>
<dbReference type="EMBL" id="VSSQ01002563">
    <property type="protein sequence ID" value="MPM16167.1"/>
    <property type="molecule type" value="Genomic_DNA"/>
</dbReference>
<proteinExistence type="predicted"/>
<sequence>METHFVMDVPQDFVVAANGMRIHKTLVEKAKQQEKSHKAGENSKGTQSNKKEELKPQASFRIESPQKDHRYHVQPPQNPLIAT</sequence>
<reference evidence="2" key="1">
    <citation type="submission" date="2019-08" db="EMBL/GenBank/DDBJ databases">
        <authorList>
            <person name="Kucharzyk K."/>
            <person name="Murdoch R.W."/>
            <person name="Higgins S."/>
            <person name="Loffler F."/>
        </authorList>
    </citation>
    <scope>NUCLEOTIDE SEQUENCE</scope>
</reference>
<feature type="compositionally biased region" description="Basic and acidic residues" evidence="1">
    <location>
        <begin position="28"/>
        <end position="41"/>
    </location>
</feature>
<dbReference type="AlphaFoldDB" id="A0A644XJL8"/>
<gene>
    <name evidence="2" type="ORF">SDC9_62543</name>
</gene>
<comment type="caution">
    <text evidence="2">The sequence shown here is derived from an EMBL/GenBank/DDBJ whole genome shotgun (WGS) entry which is preliminary data.</text>
</comment>
<accession>A0A644XJL8</accession>
<organism evidence="2">
    <name type="scientific">bioreactor metagenome</name>
    <dbReference type="NCBI Taxonomy" id="1076179"/>
    <lineage>
        <taxon>unclassified sequences</taxon>
        <taxon>metagenomes</taxon>
        <taxon>ecological metagenomes</taxon>
    </lineage>
</organism>
<name>A0A644XJL8_9ZZZZ</name>